<feature type="domain" description="CHAD" evidence="2">
    <location>
        <begin position="225"/>
        <end position="510"/>
    </location>
</feature>
<dbReference type="InterPro" id="IPR007899">
    <property type="entry name" value="CHAD_dom"/>
</dbReference>
<dbReference type="InterPro" id="IPR033469">
    <property type="entry name" value="CYTH-like_dom_sf"/>
</dbReference>
<evidence type="ECO:0000259" key="1">
    <source>
        <dbReference type="PROSITE" id="PS51707"/>
    </source>
</evidence>
<dbReference type="EMBL" id="JBHUFA010000016">
    <property type="protein sequence ID" value="MFD1697623.1"/>
    <property type="molecule type" value="Genomic_DNA"/>
</dbReference>
<dbReference type="PROSITE" id="PS51707">
    <property type="entry name" value="CYTH"/>
    <property type="match status" value="1"/>
</dbReference>
<gene>
    <name evidence="3" type="ORF">ACFSC7_19050</name>
</gene>
<dbReference type="RefSeq" id="WP_188318904.1">
    <property type="nucleotide sequence ID" value="NZ_JBHUFA010000016.1"/>
</dbReference>
<dbReference type="SMART" id="SM00880">
    <property type="entry name" value="CHAD"/>
    <property type="match status" value="1"/>
</dbReference>
<evidence type="ECO:0000313" key="3">
    <source>
        <dbReference type="EMBL" id="MFD1697623.1"/>
    </source>
</evidence>
<feature type="domain" description="CYTH" evidence="1">
    <location>
        <begin position="4"/>
        <end position="208"/>
    </location>
</feature>
<dbReference type="Gene3D" id="1.40.20.10">
    <property type="entry name" value="CHAD domain"/>
    <property type="match status" value="1"/>
</dbReference>
<dbReference type="SMART" id="SM01118">
    <property type="entry name" value="CYTH"/>
    <property type="match status" value="1"/>
</dbReference>
<name>A0ABW4K2M1_9HYPH</name>
<dbReference type="Pfam" id="PF01928">
    <property type="entry name" value="CYTH"/>
    <property type="match status" value="1"/>
</dbReference>
<dbReference type="SUPFAM" id="SSF55154">
    <property type="entry name" value="CYTH-like phosphatases"/>
    <property type="match status" value="1"/>
</dbReference>
<sequence>MSAQREIELKLVVAPQDLETLKTVAAPQGVSEAPATPATLRSTYVDTPDQALRRARISLRLRDKSSGQRVQTLKIGTGVKGGLSSAVEIEKPLEGDSLDLALIDDPRALKALNRAVAGSPLSPVFETRIERHVREIRAEPDVSVEIALDQGDVVAGDLRAPLCEVELERVSGPAAGLFATARWLLADVPFAFSPCSKSERGYRLMAGEPASPLPRGAGEDLINREHRTGEAMTAVLADCLMQIADNRLGYLATPEPEIAHQLRVGLRRLRSALDLFRPALEEVAARRHLAGLARDLARLVGPVRDLDVLRDEIVAPLCEALPEIVSASSLMDLLDQRRSALRQRLADDLRDPRWNDLLLTLAELLAMRPWERAEGKVWEQDLEKTARQALKRRWKAVQAYGDRLDDLSETERHDMRKALKSLRYGLDFFDPLYPGKRLKPWLAALKRLQDVFGSLNDVAMAERLASGLDDLPPQGAFAAGFCLARARARADRDWRKARKLWDELAGRNPFWTRD</sequence>
<reference evidence="4" key="1">
    <citation type="journal article" date="2019" name="Int. J. Syst. Evol. Microbiol.">
        <title>The Global Catalogue of Microorganisms (GCM) 10K type strain sequencing project: providing services to taxonomists for standard genome sequencing and annotation.</title>
        <authorList>
            <consortium name="The Broad Institute Genomics Platform"/>
            <consortium name="The Broad Institute Genome Sequencing Center for Infectious Disease"/>
            <person name="Wu L."/>
            <person name="Ma J."/>
        </authorList>
    </citation>
    <scope>NUCLEOTIDE SEQUENCE [LARGE SCALE GENOMIC DNA]</scope>
    <source>
        <strain evidence="4">JCM 3369</strain>
    </source>
</reference>
<protein>
    <submittedName>
        <fullName evidence="3">CHAD domain-containing protein</fullName>
    </submittedName>
</protein>
<proteinExistence type="predicted"/>
<dbReference type="Proteomes" id="UP001597327">
    <property type="component" value="Unassembled WGS sequence"/>
</dbReference>
<dbReference type="Gene3D" id="2.40.320.10">
    <property type="entry name" value="Hypothetical Protein Pfu-838710-001"/>
    <property type="match status" value="1"/>
</dbReference>
<dbReference type="InterPro" id="IPR023577">
    <property type="entry name" value="CYTH_domain"/>
</dbReference>
<comment type="caution">
    <text evidence="3">The sequence shown here is derived from an EMBL/GenBank/DDBJ whole genome shotgun (WGS) entry which is preliminary data.</text>
</comment>
<dbReference type="PANTHER" id="PTHR39569:SF1">
    <property type="entry name" value="INORGANIC TRIPHOSPHATASE"/>
    <property type="match status" value="1"/>
</dbReference>
<dbReference type="InterPro" id="IPR038186">
    <property type="entry name" value="CHAD_dom_sf"/>
</dbReference>
<dbReference type="InterPro" id="IPR039013">
    <property type="entry name" value="YgiF"/>
</dbReference>
<dbReference type="PANTHER" id="PTHR39569">
    <property type="entry name" value="INORGANIC TRIPHOSPHATASE"/>
    <property type="match status" value="1"/>
</dbReference>
<evidence type="ECO:0000313" key="4">
    <source>
        <dbReference type="Proteomes" id="UP001597327"/>
    </source>
</evidence>
<organism evidence="3 4">
    <name type="scientific">Roseibium aestuarii</name>
    <dbReference type="NCBI Taxonomy" id="2600299"/>
    <lineage>
        <taxon>Bacteria</taxon>
        <taxon>Pseudomonadati</taxon>
        <taxon>Pseudomonadota</taxon>
        <taxon>Alphaproteobacteria</taxon>
        <taxon>Hyphomicrobiales</taxon>
        <taxon>Stappiaceae</taxon>
        <taxon>Roseibium</taxon>
    </lineage>
</organism>
<dbReference type="CDD" id="cd07756">
    <property type="entry name" value="CYTH-like_Pase_CHAD"/>
    <property type="match status" value="1"/>
</dbReference>
<evidence type="ECO:0000259" key="2">
    <source>
        <dbReference type="PROSITE" id="PS51708"/>
    </source>
</evidence>
<accession>A0ABW4K2M1</accession>
<keyword evidence="4" id="KW-1185">Reference proteome</keyword>
<dbReference type="PROSITE" id="PS51708">
    <property type="entry name" value="CHAD"/>
    <property type="match status" value="1"/>
</dbReference>
<dbReference type="Pfam" id="PF05235">
    <property type="entry name" value="CHAD"/>
    <property type="match status" value="1"/>
</dbReference>